<reference evidence="1 2" key="1">
    <citation type="submission" date="2013-11" db="EMBL/GenBank/DDBJ databases">
        <title>The Genome Sequence of Phytophthora parasitica P1976.</title>
        <authorList>
            <consortium name="The Broad Institute Genomics Platform"/>
            <person name="Russ C."/>
            <person name="Tyler B."/>
            <person name="Panabieres F."/>
            <person name="Shan W."/>
            <person name="Tripathy S."/>
            <person name="Grunwald N."/>
            <person name="Machado M."/>
            <person name="Johnson C.S."/>
            <person name="Walker B."/>
            <person name="Young S."/>
            <person name="Zeng Q."/>
            <person name="Gargeya S."/>
            <person name="Fitzgerald M."/>
            <person name="Haas B."/>
            <person name="Abouelleil A."/>
            <person name="Allen A.W."/>
            <person name="Alvarado L."/>
            <person name="Arachchi H.M."/>
            <person name="Berlin A.M."/>
            <person name="Chapman S.B."/>
            <person name="Gainer-Dewar J."/>
            <person name="Goldberg J."/>
            <person name="Griggs A."/>
            <person name="Gujja S."/>
            <person name="Hansen M."/>
            <person name="Howarth C."/>
            <person name="Imamovic A."/>
            <person name="Ireland A."/>
            <person name="Larimer J."/>
            <person name="McCowan C."/>
            <person name="Murphy C."/>
            <person name="Pearson M."/>
            <person name="Poon T.W."/>
            <person name="Priest M."/>
            <person name="Roberts A."/>
            <person name="Saif S."/>
            <person name="Shea T."/>
            <person name="Sisk P."/>
            <person name="Sykes S."/>
            <person name="Wortman J."/>
            <person name="Nusbaum C."/>
            <person name="Birren B."/>
        </authorList>
    </citation>
    <scope>NUCLEOTIDE SEQUENCE [LARGE SCALE GENOMIC DNA]</scope>
    <source>
        <strain evidence="1 2">P1976</strain>
    </source>
</reference>
<organism evidence="1 2">
    <name type="scientific">Phytophthora nicotianae P1976</name>
    <dbReference type="NCBI Taxonomy" id="1317066"/>
    <lineage>
        <taxon>Eukaryota</taxon>
        <taxon>Sar</taxon>
        <taxon>Stramenopiles</taxon>
        <taxon>Oomycota</taxon>
        <taxon>Peronosporomycetes</taxon>
        <taxon>Peronosporales</taxon>
        <taxon>Peronosporaceae</taxon>
        <taxon>Phytophthora</taxon>
    </lineage>
</organism>
<dbReference type="Proteomes" id="UP000028582">
    <property type="component" value="Unassembled WGS sequence"/>
</dbReference>
<gene>
    <name evidence="1" type="ORF">F444_17753</name>
</gene>
<dbReference type="EMBL" id="ANJA01003249">
    <property type="protein sequence ID" value="ETO64833.1"/>
    <property type="molecule type" value="Genomic_DNA"/>
</dbReference>
<accession>A0A080ZDX2</accession>
<dbReference type="AlphaFoldDB" id="A0A080ZDX2"/>
<protein>
    <submittedName>
        <fullName evidence="1">Uncharacterized protein</fullName>
    </submittedName>
</protein>
<comment type="caution">
    <text evidence="1">The sequence shown here is derived from an EMBL/GenBank/DDBJ whole genome shotgun (WGS) entry which is preliminary data.</text>
</comment>
<evidence type="ECO:0000313" key="2">
    <source>
        <dbReference type="Proteomes" id="UP000028582"/>
    </source>
</evidence>
<proteinExistence type="predicted"/>
<sequence>MENSRYNSFKREGIQEILQNGFGDFRRPSLHSGSLFGGRLLPIDASVVRRSPSKSSCNATMRFILAGGGSYLHIRVITGVSTATFYRVVYRVMFAINDAEILAPRFPKTQAEMKEAATGF</sequence>
<name>A0A080ZDX2_PHYNI</name>
<evidence type="ECO:0000313" key="1">
    <source>
        <dbReference type="EMBL" id="ETO64833.1"/>
    </source>
</evidence>